<dbReference type="Gene3D" id="3.40.50.2300">
    <property type="match status" value="1"/>
</dbReference>
<feature type="DNA-binding region" description="OmpR/PhoB-type" evidence="5">
    <location>
        <begin position="128"/>
        <end position="224"/>
    </location>
</feature>
<dbReference type="CDD" id="cd00383">
    <property type="entry name" value="trans_reg_C"/>
    <property type="match status" value="1"/>
</dbReference>
<keyword evidence="3" id="KW-0804">Transcription</keyword>
<dbReference type="PROSITE" id="PS51755">
    <property type="entry name" value="OMPR_PHOB"/>
    <property type="match status" value="1"/>
</dbReference>
<evidence type="ECO:0000256" key="1">
    <source>
        <dbReference type="ARBA" id="ARBA00023015"/>
    </source>
</evidence>
<dbReference type="PANTHER" id="PTHR48111:SF67">
    <property type="entry name" value="TRANSCRIPTIONAL REGULATORY PROTEIN TCTD"/>
    <property type="match status" value="1"/>
</dbReference>
<dbReference type="Pfam" id="PF00072">
    <property type="entry name" value="Response_reg"/>
    <property type="match status" value="1"/>
</dbReference>
<dbReference type="RefSeq" id="WP_258816148.1">
    <property type="nucleotide sequence ID" value="NZ_JANUGW010000004.1"/>
</dbReference>
<accession>A0ABT1ZNT2</accession>
<dbReference type="SUPFAM" id="SSF52172">
    <property type="entry name" value="CheY-like"/>
    <property type="match status" value="1"/>
</dbReference>
<dbReference type="PROSITE" id="PS50110">
    <property type="entry name" value="RESPONSE_REGULATORY"/>
    <property type="match status" value="1"/>
</dbReference>
<evidence type="ECO:0000256" key="4">
    <source>
        <dbReference type="PROSITE-ProRule" id="PRU00169"/>
    </source>
</evidence>
<evidence type="ECO:0000259" key="7">
    <source>
        <dbReference type="PROSITE" id="PS51755"/>
    </source>
</evidence>
<evidence type="ECO:0000313" key="8">
    <source>
        <dbReference type="EMBL" id="MCS0581558.1"/>
    </source>
</evidence>
<keyword evidence="9" id="KW-1185">Reference proteome</keyword>
<feature type="domain" description="Response regulatory" evidence="6">
    <location>
        <begin position="6"/>
        <end position="120"/>
    </location>
</feature>
<dbReference type="InterPro" id="IPR039420">
    <property type="entry name" value="WalR-like"/>
</dbReference>
<evidence type="ECO:0000256" key="2">
    <source>
        <dbReference type="ARBA" id="ARBA00023125"/>
    </source>
</evidence>
<dbReference type="SMART" id="SM00862">
    <property type="entry name" value="Trans_reg_C"/>
    <property type="match status" value="1"/>
</dbReference>
<keyword evidence="2 5" id="KW-0238">DNA-binding</keyword>
<proteinExistence type="predicted"/>
<keyword evidence="1" id="KW-0805">Transcription regulation</keyword>
<evidence type="ECO:0000259" key="6">
    <source>
        <dbReference type="PROSITE" id="PS50110"/>
    </source>
</evidence>
<dbReference type="InterPro" id="IPR036388">
    <property type="entry name" value="WH-like_DNA-bd_sf"/>
</dbReference>
<evidence type="ECO:0000313" key="9">
    <source>
        <dbReference type="Proteomes" id="UP001204151"/>
    </source>
</evidence>
<feature type="domain" description="OmpR/PhoB-type" evidence="7">
    <location>
        <begin position="128"/>
        <end position="224"/>
    </location>
</feature>
<dbReference type="Pfam" id="PF00486">
    <property type="entry name" value="Trans_reg_C"/>
    <property type="match status" value="1"/>
</dbReference>
<keyword evidence="4" id="KW-0597">Phosphoprotein</keyword>
<dbReference type="InterPro" id="IPR001789">
    <property type="entry name" value="Sig_transdc_resp-reg_receiver"/>
</dbReference>
<dbReference type="PANTHER" id="PTHR48111">
    <property type="entry name" value="REGULATOR OF RPOS"/>
    <property type="match status" value="1"/>
</dbReference>
<comment type="caution">
    <text evidence="8">The sequence shown here is derived from an EMBL/GenBank/DDBJ whole genome shotgun (WGS) entry which is preliminary data.</text>
</comment>
<organism evidence="8 9">
    <name type="scientific">Massilia pinisoli</name>
    <dbReference type="NCBI Taxonomy" id="1772194"/>
    <lineage>
        <taxon>Bacteria</taxon>
        <taxon>Pseudomonadati</taxon>
        <taxon>Pseudomonadota</taxon>
        <taxon>Betaproteobacteria</taxon>
        <taxon>Burkholderiales</taxon>
        <taxon>Oxalobacteraceae</taxon>
        <taxon>Telluria group</taxon>
        <taxon>Massilia</taxon>
    </lineage>
</organism>
<reference evidence="8 9" key="1">
    <citation type="submission" date="2022-08" db="EMBL/GenBank/DDBJ databases">
        <title>Reclassification of Massilia species as members of the genera Telluria, Duganella, Pseudoduganella, Mokoshia gen. nov. and Zemynaea gen. nov. using orthogonal and non-orthogonal genome-based approaches.</title>
        <authorList>
            <person name="Bowman J.P."/>
        </authorList>
    </citation>
    <scope>NUCLEOTIDE SEQUENCE [LARGE SCALE GENOMIC DNA]</scope>
    <source>
        <strain evidence="8 9">JCM 31316</strain>
    </source>
</reference>
<dbReference type="Proteomes" id="UP001204151">
    <property type="component" value="Unassembled WGS sequence"/>
</dbReference>
<dbReference type="SUPFAM" id="SSF46894">
    <property type="entry name" value="C-terminal effector domain of the bipartite response regulators"/>
    <property type="match status" value="1"/>
</dbReference>
<dbReference type="EMBL" id="JANUGW010000004">
    <property type="protein sequence ID" value="MCS0581558.1"/>
    <property type="molecule type" value="Genomic_DNA"/>
</dbReference>
<gene>
    <name evidence="8" type="ORF">NX784_08135</name>
</gene>
<dbReference type="SMART" id="SM00448">
    <property type="entry name" value="REC"/>
    <property type="match status" value="1"/>
</dbReference>
<dbReference type="InterPro" id="IPR011006">
    <property type="entry name" value="CheY-like_superfamily"/>
</dbReference>
<evidence type="ECO:0000256" key="3">
    <source>
        <dbReference type="ARBA" id="ARBA00023163"/>
    </source>
</evidence>
<sequence length="227" mass="25408">MIIEMKLLLTEDNRDLSGWLTRLLNQSGYAVEQAFSGEEADLLLRTQTYDAILLDLTLPQLSGQTLLRRLRSQDNGVPVLIISAQDSLQCIVEHLNLGADDYLAKPFDIQELEARLRSLLRRSSGKANPLVSCGNLHYDSNSKIFRVRDQLLQLTPREHAVLEALLRKVGKTVSKQDLADSLVILNDMVTPKALEVYIVRLRKKLEDSGVAIITLRGLGYMLSAIEA</sequence>
<feature type="modified residue" description="4-aspartylphosphate" evidence="4">
    <location>
        <position position="55"/>
    </location>
</feature>
<evidence type="ECO:0000256" key="5">
    <source>
        <dbReference type="PROSITE-ProRule" id="PRU01091"/>
    </source>
</evidence>
<name>A0ABT1ZNT2_9BURK</name>
<dbReference type="Gene3D" id="1.10.10.10">
    <property type="entry name" value="Winged helix-like DNA-binding domain superfamily/Winged helix DNA-binding domain"/>
    <property type="match status" value="1"/>
</dbReference>
<dbReference type="InterPro" id="IPR016032">
    <property type="entry name" value="Sig_transdc_resp-reg_C-effctor"/>
</dbReference>
<dbReference type="InterPro" id="IPR001867">
    <property type="entry name" value="OmpR/PhoB-type_DNA-bd"/>
</dbReference>
<protein>
    <submittedName>
        <fullName evidence="8">Response regulator</fullName>
    </submittedName>
</protein>